<feature type="transmembrane region" description="Helical" evidence="8">
    <location>
        <begin position="377"/>
        <end position="400"/>
    </location>
</feature>
<proteinExistence type="inferred from homology"/>
<dbReference type="NCBIfam" id="TIGR00791">
    <property type="entry name" value="gntP"/>
    <property type="match status" value="1"/>
</dbReference>
<protein>
    <submittedName>
        <fullName evidence="9">Gluconate transporter</fullName>
    </submittedName>
</protein>
<keyword evidence="10" id="KW-1185">Reference proteome</keyword>
<sequence>MSILIVIACILLLVVLVTYVKINPFIAFLLVSLLAGYLLNIPIIDLAKAVQKGMGDTLGSLVAVIILGAMLGKLVAQTGAAQQISSFLIKLFGQKNLAWGLMVTGFVIGIPLFYNVGFVLMVPLIFTIANQYKINPIFTGIPMMASMSVAHGFLPPHPSPAALVGQFNANMGTTLLYGTIIAIPAIILAGPVFATRFKNFLVKDSDMFKLEKMDESKLPSVAASFVAALSPVVLLIITTIFEFQIGKEDPLFPIIKFVADPSIVMLFAIIIATFAIGISKTRNMEKVMNIYTDSVKEVGMILLIIAGAGALKEILLVSGVSKEIAMKLQTLPFPPLVLGWLMAAIIRVSVGSATIAGLTAAGMIYPIIETANIDPNLMVLSIGAGSLMFSHINDSGFWLFKEYFNLTVGETIKTWSTMESIVSVVGLIGVLVLEKMLF</sequence>
<dbReference type="Proteomes" id="UP000282832">
    <property type="component" value="Unassembled WGS sequence"/>
</dbReference>
<dbReference type="InterPro" id="IPR003474">
    <property type="entry name" value="Glcn_transporter"/>
</dbReference>
<evidence type="ECO:0000256" key="8">
    <source>
        <dbReference type="SAM" id="Phobius"/>
    </source>
</evidence>
<feature type="transmembrane region" description="Helical" evidence="8">
    <location>
        <begin position="300"/>
        <end position="320"/>
    </location>
</feature>
<evidence type="ECO:0000256" key="3">
    <source>
        <dbReference type="ARBA" id="ARBA00022475"/>
    </source>
</evidence>
<keyword evidence="5 8" id="KW-1133">Transmembrane helix</keyword>
<evidence type="ECO:0000256" key="2">
    <source>
        <dbReference type="ARBA" id="ARBA00022448"/>
    </source>
</evidence>
<comment type="similarity">
    <text evidence="7">Belongs to the GntP permease family.</text>
</comment>
<evidence type="ECO:0000256" key="4">
    <source>
        <dbReference type="ARBA" id="ARBA00022692"/>
    </source>
</evidence>
<feature type="transmembrane region" description="Helical" evidence="8">
    <location>
        <begin position="27"/>
        <end position="46"/>
    </location>
</feature>
<feature type="transmembrane region" description="Helical" evidence="8">
    <location>
        <begin position="340"/>
        <end position="365"/>
    </location>
</feature>
<dbReference type="GO" id="GO:0015128">
    <property type="term" value="F:gluconate transmembrane transporter activity"/>
    <property type="evidence" value="ECO:0007669"/>
    <property type="project" value="InterPro"/>
</dbReference>
<reference evidence="9 10" key="1">
    <citation type="submission" date="2019-01" db="EMBL/GenBank/DDBJ databases">
        <authorList>
            <person name="Chen W.-M."/>
        </authorList>
    </citation>
    <scope>NUCLEOTIDE SEQUENCE [LARGE SCALE GENOMIC DNA]</scope>
    <source>
        <strain evidence="9 10">FSY-15</strain>
    </source>
</reference>
<dbReference type="PIRSF" id="PIRSF002746">
    <property type="entry name" value="Gluconate_transporter"/>
    <property type="match status" value="1"/>
</dbReference>
<feature type="transmembrane region" description="Helical" evidence="8">
    <location>
        <begin position="261"/>
        <end position="279"/>
    </location>
</feature>
<evidence type="ECO:0000256" key="5">
    <source>
        <dbReference type="ARBA" id="ARBA00022989"/>
    </source>
</evidence>
<feature type="transmembrane region" description="Helical" evidence="8">
    <location>
        <begin position="174"/>
        <end position="197"/>
    </location>
</feature>
<evidence type="ECO:0000256" key="7">
    <source>
        <dbReference type="ARBA" id="ARBA00049663"/>
    </source>
</evidence>
<comment type="subcellular location">
    <subcellularLocation>
        <location evidence="1">Cell membrane</location>
        <topology evidence="1">Multi-pass membrane protein</topology>
    </subcellularLocation>
</comment>
<dbReference type="PANTHER" id="PTHR30354">
    <property type="entry name" value="GNT FAMILY GLUCONATE TRANSPORTER"/>
    <property type="match status" value="1"/>
</dbReference>
<evidence type="ECO:0000256" key="1">
    <source>
        <dbReference type="ARBA" id="ARBA00004651"/>
    </source>
</evidence>
<comment type="caution">
    <text evidence="9">The sequence shown here is derived from an EMBL/GenBank/DDBJ whole genome shotgun (WGS) entry which is preliminary data.</text>
</comment>
<feature type="transmembrane region" description="Helical" evidence="8">
    <location>
        <begin position="412"/>
        <end position="433"/>
    </location>
</feature>
<dbReference type="EMBL" id="SACY01000003">
    <property type="protein sequence ID" value="RVU24751.1"/>
    <property type="molecule type" value="Genomic_DNA"/>
</dbReference>
<feature type="transmembrane region" description="Helical" evidence="8">
    <location>
        <begin position="134"/>
        <end position="154"/>
    </location>
</feature>
<dbReference type="PANTHER" id="PTHR30354:SF22">
    <property type="entry name" value="HIGH-AFFINITY GLUCONATE TRANSPORTER"/>
    <property type="match status" value="1"/>
</dbReference>
<evidence type="ECO:0000256" key="6">
    <source>
        <dbReference type="ARBA" id="ARBA00023136"/>
    </source>
</evidence>
<gene>
    <name evidence="9" type="ORF">EOJ36_06990</name>
</gene>
<keyword evidence="2" id="KW-0813">Transport</keyword>
<evidence type="ECO:0000313" key="9">
    <source>
        <dbReference type="EMBL" id="RVU24751.1"/>
    </source>
</evidence>
<keyword evidence="4 8" id="KW-0812">Transmembrane</keyword>
<organism evidence="9 10">
    <name type="scientific">Sandaracinomonas limnophila</name>
    <dbReference type="NCBI Taxonomy" id="1862386"/>
    <lineage>
        <taxon>Bacteria</taxon>
        <taxon>Pseudomonadati</taxon>
        <taxon>Bacteroidota</taxon>
        <taxon>Cytophagia</taxon>
        <taxon>Cytophagales</taxon>
        <taxon>Flectobacillaceae</taxon>
        <taxon>Sandaracinomonas</taxon>
    </lineage>
</organism>
<feature type="transmembrane region" description="Helical" evidence="8">
    <location>
        <begin position="218"/>
        <end position="241"/>
    </location>
</feature>
<keyword evidence="3" id="KW-1003">Cell membrane</keyword>
<keyword evidence="6 8" id="KW-0472">Membrane</keyword>
<dbReference type="RefSeq" id="WP_127803756.1">
    <property type="nucleotide sequence ID" value="NZ_SACY01000003.1"/>
</dbReference>
<dbReference type="AlphaFoldDB" id="A0A437PR95"/>
<dbReference type="Pfam" id="PF02447">
    <property type="entry name" value="GntP_permease"/>
    <property type="match status" value="1"/>
</dbReference>
<feature type="transmembrane region" description="Helical" evidence="8">
    <location>
        <begin position="58"/>
        <end position="76"/>
    </location>
</feature>
<accession>A0A437PR95</accession>
<dbReference type="OrthoDB" id="9787129at2"/>
<dbReference type="GO" id="GO:0005886">
    <property type="term" value="C:plasma membrane"/>
    <property type="evidence" value="ECO:0007669"/>
    <property type="project" value="UniProtKB-SubCell"/>
</dbReference>
<name>A0A437PR95_9BACT</name>
<evidence type="ECO:0000313" key="10">
    <source>
        <dbReference type="Proteomes" id="UP000282832"/>
    </source>
</evidence>
<feature type="transmembrane region" description="Helical" evidence="8">
    <location>
        <begin position="96"/>
        <end position="122"/>
    </location>
</feature>